<reference evidence="15 16" key="1">
    <citation type="submission" date="2014-04" db="EMBL/GenBank/DDBJ databases">
        <title>Evolutionary Origins and Diversification of the Mycorrhizal Mutualists.</title>
        <authorList>
            <consortium name="DOE Joint Genome Institute"/>
            <consortium name="Mycorrhizal Genomics Consortium"/>
            <person name="Kohler A."/>
            <person name="Kuo A."/>
            <person name="Nagy L.G."/>
            <person name="Floudas D."/>
            <person name="Copeland A."/>
            <person name="Barry K.W."/>
            <person name="Cichocki N."/>
            <person name="Veneault-Fourrey C."/>
            <person name="LaButti K."/>
            <person name="Lindquist E.A."/>
            <person name="Lipzen A."/>
            <person name="Lundell T."/>
            <person name="Morin E."/>
            <person name="Murat C."/>
            <person name="Riley R."/>
            <person name="Ohm R."/>
            <person name="Sun H."/>
            <person name="Tunlid A."/>
            <person name="Henrissat B."/>
            <person name="Grigoriev I.V."/>
            <person name="Hibbett D.S."/>
            <person name="Martin F."/>
        </authorList>
    </citation>
    <scope>NUCLEOTIDE SEQUENCE [LARGE SCALE GENOMIC DNA]</scope>
    <source>
        <strain evidence="15 16">Koide BX008</strain>
    </source>
</reference>
<protein>
    <recommendedName>
        <fullName evidence="9">Replication protein A subunit</fullName>
    </recommendedName>
</protein>
<evidence type="ECO:0000259" key="12">
    <source>
        <dbReference type="Pfam" id="PF04057"/>
    </source>
</evidence>
<feature type="region of interest" description="Disordered" evidence="10">
    <location>
        <begin position="112"/>
        <end position="150"/>
    </location>
</feature>
<dbReference type="FunFam" id="2.40.50.140:FF:000117">
    <property type="entry name" value="Replication protein A subunit"/>
    <property type="match status" value="1"/>
</dbReference>
<dbReference type="OrthoDB" id="1751331at2759"/>
<dbReference type="GO" id="GO:0000781">
    <property type="term" value="C:chromosome, telomeric region"/>
    <property type="evidence" value="ECO:0007669"/>
    <property type="project" value="UniProtKB-ARBA"/>
</dbReference>
<keyword evidence="3 9" id="KW-0235">DNA replication</keyword>
<dbReference type="FunFam" id="2.40.50.140:FF:000064">
    <property type="entry name" value="Replication protein A subunit"/>
    <property type="match status" value="1"/>
</dbReference>
<dbReference type="InParanoid" id="A0A0C2T1Y7"/>
<accession>A0A0C2T1Y7</accession>
<dbReference type="Proteomes" id="UP000054549">
    <property type="component" value="Unassembled WGS sequence"/>
</dbReference>
<evidence type="ECO:0000256" key="9">
    <source>
        <dbReference type="RuleBase" id="RU364130"/>
    </source>
</evidence>
<feature type="domain" description="Replication factor A C-terminal" evidence="13">
    <location>
        <begin position="460"/>
        <end position="603"/>
    </location>
</feature>
<dbReference type="InterPro" id="IPR012340">
    <property type="entry name" value="NA-bd_OB-fold"/>
</dbReference>
<comment type="function">
    <text evidence="9">As part of the replication protein A (RPA/RP-A), a single-stranded DNA-binding heterotrimeric complex, may play an essential role in DNA replication, recombination and repair. Binds and stabilizes single-stranded DNA intermediates, preventing complementary DNA reannealing and recruiting different proteins involved in DNA metabolism.</text>
</comment>
<keyword evidence="8 9" id="KW-0539">Nucleus</keyword>
<sequence>MHQLTAGSCQRLHNTVSSDAPILSQPHIMQILSIKVVNPTANANSVDRYRMIMSDGVHYIQAMLATQLNQYVQEKQIQRYSVIAVEKMTCNQLQGKHLIIVLALRVLESPENKIGDPKQISPEGTASKPNSTVGSMTPSFDGPTTKPPVQPLVQQKNQAIQNSQIQNPQLSARNPRANPTHPIEALSPYQNNWTIKARVTQKSDVKNWSNQKGEGKLFNVTLMDESGEIRATAFNDVVDTLYDRLEEGKVYYISRARVNLAKKKFSNLNNDYELGFDRSTVVEECQEASSVPTIRFNFVHLKDLEQQPKDSTCDVIGIVKEYSDVSEITTRQSRTLQKRELTLVDKSGYSVRLTLWGKQAEQYNAPDQSVIAFKGVKVGDFGGRSLSMFSSSTMHVNPDIEECFLLRGWYDKLESTASFTSHSISHSGVATTGAFNRSEAMSLQEVKNQQLGMNDKADTFSAKATIMHIKADNLWYPACPTTNCNKKVTEINENWRCEKCDQSFANPEYRYIISLAAADWSGQAWLQGFNDVGLAVFGMSANDLVEIKTSDEARFNAILHRANCQTYNFVCRAKQDSYNDQIRIRYGISRILTPDYKEETKALIESLNSSWA</sequence>
<dbReference type="HOGENOM" id="CLU_012393_2_1_1"/>
<evidence type="ECO:0000259" key="14">
    <source>
        <dbReference type="Pfam" id="PF16900"/>
    </source>
</evidence>
<dbReference type="GO" id="GO:0003677">
    <property type="term" value="F:DNA binding"/>
    <property type="evidence" value="ECO:0007669"/>
    <property type="project" value="UniProtKB-KW"/>
</dbReference>
<keyword evidence="16" id="KW-1185">Reference proteome</keyword>
<comment type="subcellular location">
    <subcellularLocation>
        <location evidence="1 9">Nucleus</location>
    </subcellularLocation>
</comment>
<dbReference type="CDD" id="cd04476">
    <property type="entry name" value="RPA1_DBD_C"/>
    <property type="match status" value="1"/>
</dbReference>
<evidence type="ECO:0000256" key="7">
    <source>
        <dbReference type="ARBA" id="ARBA00023125"/>
    </source>
</evidence>
<dbReference type="FunFam" id="2.40.50.140:FF:000090">
    <property type="entry name" value="Replication protein A subunit"/>
    <property type="match status" value="1"/>
</dbReference>
<comment type="subunit">
    <text evidence="9">Component of the heterotrimeric canonical replication protein A complex (RPA).</text>
</comment>
<evidence type="ECO:0000256" key="8">
    <source>
        <dbReference type="ARBA" id="ARBA00023242"/>
    </source>
</evidence>
<organism evidence="15 16">
    <name type="scientific">Amanita muscaria (strain Koide BX008)</name>
    <dbReference type="NCBI Taxonomy" id="946122"/>
    <lineage>
        <taxon>Eukaryota</taxon>
        <taxon>Fungi</taxon>
        <taxon>Dikarya</taxon>
        <taxon>Basidiomycota</taxon>
        <taxon>Agaricomycotina</taxon>
        <taxon>Agaricomycetes</taxon>
        <taxon>Agaricomycetidae</taxon>
        <taxon>Agaricales</taxon>
        <taxon>Pluteineae</taxon>
        <taxon>Amanitaceae</taxon>
        <taxon>Amanita</taxon>
    </lineage>
</organism>
<dbReference type="EMBL" id="KN818225">
    <property type="protein sequence ID" value="KIL69845.1"/>
    <property type="molecule type" value="Genomic_DNA"/>
</dbReference>
<dbReference type="FunFam" id="2.40.50.140:FF:000041">
    <property type="entry name" value="Replication protein A subunit"/>
    <property type="match status" value="1"/>
</dbReference>
<evidence type="ECO:0000259" key="11">
    <source>
        <dbReference type="Pfam" id="PF01336"/>
    </source>
</evidence>
<comment type="similarity">
    <text evidence="2 9">Belongs to the replication factor A protein 1 family.</text>
</comment>
<feature type="compositionally biased region" description="Polar residues" evidence="10">
    <location>
        <begin position="122"/>
        <end position="138"/>
    </location>
</feature>
<keyword evidence="7 9" id="KW-0238">DNA-binding</keyword>
<evidence type="ECO:0000256" key="3">
    <source>
        <dbReference type="ARBA" id="ARBA00022705"/>
    </source>
</evidence>
<dbReference type="AlphaFoldDB" id="A0A0C2T1Y7"/>
<dbReference type="CDD" id="cd04475">
    <property type="entry name" value="RPA1_DBD_B"/>
    <property type="match status" value="1"/>
</dbReference>
<dbReference type="PANTHER" id="PTHR47165">
    <property type="entry name" value="OS03G0429900 PROTEIN"/>
    <property type="match status" value="1"/>
</dbReference>
<dbReference type="InterPro" id="IPR007199">
    <property type="entry name" value="Rep_factor-A_N"/>
</dbReference>
<evidence type="ECO:0000256" key="6">
    <source>
        <dbReference type="ARBA" id="ARBA00022833"/>
    </source>
</evidence>
<name>A0A0C2T1Y7_AMAMK</name>
<evidence type="ECO:0000256" key="10">
    <source>
        <dbReference type="SAM" id="MobiDB-lite"/>
    </source>
</evidence>
<evidence type="ECO:0000313" key="15">
    <source>
        <dbReference type="EMBL" id="KIL69845.1"/>
    </source>
</evidence>
<dbReference type="InterPro" id="IPR004591">
    <property type="entry name" value="Rfa1"/>
</dbReference>
<dbReference type="GO" id="GO:0006260">
    <property type="term" value="P:DNA replication"/>
    <property type="evidence" value="ECO:0007669"/>
    <property type="project" value="UniProtKB-KW"/>
</dbReference>
<dbReference type="NCBIfam" id="TIGR00617">
    <property type="entry name" value="rpa1"/>
    <property type="match status" value="1"/>
</dbReference>
<evidence type="ECO:0000256" key="2">
    <source>
        <dbReference type="ARBA" id="ARBA00005690"/>
    </source>
</evidence>
<dbReference type="SUPFAM" id="SSF50249">
    <property type="entry name" value="Nucleic acid-binding proteins"/>
    <property type="match status" value="4"/>
</dbReference>
<dbReference type="InterPro" id="IPR013955">
    <property type="entry name" value="Rep_factor-A_C"/>
</dbReference>
<evidence type="ECO:0000313" key="16">
    <source>
        <dbReference type="Proteomes" id="UP000054549"/>
    </source>
</evidence>
<dbReference type="GO" id="GO:0008270">
    <property type="term" value="F:zinc ion binding"/>
    <property type="evidence" value="ECO:0007669"/>
    <property type="project" value="UniProtKB-KW"/>
</dbReference>
<dbReference type="GO" id="GO:0006310">
    <property type="term" value="P:DNA recombination"/>
    <property type="evidence" value="ECO:0007669"/>
    <property type="project" value="InterPro"/>
</dbReference>
<dbReference type="GO" id="GO:0007004">
    <property type="term" value="P:telomere maintenance via telomerase"/>
    <property type="evidence" value="ECO:0007669"/>
    <property type="project" value="UniProtKB-ARBA"/>
</dbReference>
<evidence type="ECO:0000259" key="13">
    <source>
        <dbReference type="Pfam" id="PF08646"/>
    </source>
</evidence>
<dbReference type="InterPro" id="IPR031657">
    <property type="entry name" value="REPA_OB_2"/>
</dbReference>
<dbReference type="STRING" id="946122.A0A0C2T1Y7"/>
<feature type="domain" description="Replication protein A OB" evidence="14">
    <location>
        <begin position="301"/>
        <end position="397"/>
    </location>
</feature>
<dbReference type="GO" id="GO:0006281">
    <property type="term" value="P:DNA repair"/>
    <property type="evidence" value="ECO:0007669"/>
    <property type="project" value="InterPro"/>
</dbReference>
<dbReference type="Pfam" id="PF16900">
    <property type="entry name" value="REPA_OB_2"/>
    <property type="match status" value="1"/>
</dbReference>
<dbReference type="CDD" id="cd04474">
    <property type="entry name" value="RPA1_DBD_A"/>
    <property type="match status" value="1"/>
</dbReference>
<dbReference type="Pfam" id="PF01336">
    <property type="entry name" value="tRNA_anti-codon"/>
    <property type="match status" value="1"/>
</dbReference>
<dbReference type="InterPro" id="IPR004365">
    <property type="entry name" value="NA-bd_OB_tRNA"/>
</dbReference>
<keyword evidence="5 9" id="KW-0863">Zinc-finger</keyword>
<dbReference type="Gene3D" id="2.40.50.140">
    <property type="entry name" value="Nucleic acid-binding proteins"/>
    <property type="match status" value="4"/>
</dbReference>
<keyword evidence="6 9" id="KW-0862">Zinc</keyword>
<proteinExistence type="inferred from homology"/>
<dbReference type="CDD" id="cd04477">
    <property type="entry name" value="RPA1N"/>
    <property type="match status" value="1"/>
</dbReference>
<dbReference type="Pfam" id="PF04057">
    <property type="entry name" value="Rep-A_N"/>
    <property type="match status" value="1"/>
</dbReference>
<dbReference type="FunCoup" id="A0A0C2T1Y7">
    <property type="interactions" value="745"/>
</dbReference>
<evidence type="ECO:0000256" key="1">
    <source>
        <dbReference type="ARBA" id="ARBA00004123"/>
    </source>
</evidence>
<evidence type="ECO:0000256" key="5">
    <source>
        <dbReference type="ARBA" id="ARBA00022771"/>
    </source>
</evidence>
<dbReference type="InterPro" id="IPR047192">
    <property type="entry name" value="Euk_RPA1_DBD_C"/>
</dbReference>
<dbReference type="GO" id="GO:0005662">
    <property type="term" value="C:DNA replication factor A complex"/>
    <property type="evidence" value="ECO:0007669"/>
    <property type="project" value="UniProtKB-ARBA"/>
</dbReference>
<gene>
    <name evidence="15" type="ORF">M378DRAFT_68419</name>
</gene>
<feature type="domain" description="OB" evidence="11">
    <location>
        <begin position="193"/>
        <end position="272"/>
    </location>
</feature>
<dbReference type="Pfam" id="PF08646">
    <property type="entry name" value="Rep_fac-A_C"/>
    <property type="match status" value="1"/>
</dbReference>
<dbReference type="PANTHER" id="PTHR47165:SF4">
    <property type="entry name" value="OS03G0429900 PROTEIN"/>
    <property type="match status" value="1"/>
</dbReference>
<keyword evidence="4 9" id="KW-0479">Metal-binding</keyword>
<evidence type="ECO:0000256" key="4">
    <source>
        <dbReference type="ARBA" id="ARBA00022723"/>
    </source>
</evidence>
<feature type="domain" description="Replication factor-A protein 1 N-terminal" evidence="12">
    <location>
        <begin position="5"/>
        <end position="108"/>
    </location>
</feature>